<gene>
    <name evidence="2" type="ORF">DL89DRAFT_31803</name>
</gene>
<keyword evidence="1" id="KW-0732">Signal</keyword>
<evidence type="ECO:0000313" key="2">
    <source>
        <dbReference type="EMBL" id="ORX68341.1"/>
    </source>
</evidence>
<dbReference type="Proteomes" id="UP000193922">
    <property type="component" value="Unassembled WGS sequence"/>
</dbReference>
<comment type="caution">
    <text evidence="2">The sequence shown here is derived from an EMBL/GenBank/DDBJ whole genome shotgun (WGS) entry which is preliminary data.</text>
</comment>
<accession>A0A1Y1W490</accession>
<evidence type="ECO:0000313" key="3">
    <source>
        <dbReference type="Proteomes" id="UP000193922"/>
    </source>
</evidence>
<feature type="signal peptide" evidence="1">
    <location>
        <begin position="1"/>
        <end position="19"/>
    </location>
</feature>
<proteinExistence type="predicted"/>
<name>A0A1Y1W490_9FUNG</name>
<evidence type="ECO:0000256" key="1">
    <source>
        <dbReference type="SAM" id="SignalP"/>
    </source>
</evidence>
<dbReference type="RefSeq" id="XP_040742155.1">
    <property type="nucleotide sequence ID" value="XM_040891092.1"/>
</dbReference>
<feature type="chain" id="PRO_5012327378" description="Secreted protein" evidence="1">
    <location>
        <begin position="20"/>
        <end position="111"/>
    </location>
</feature>
<protein>
    <recommendedName>
        <fullName evidence="4">Secreted protein</fullName>
    </recommendedName>
</protein>
<dbReference type="AlphaFoldDB" id="A0A1Y1W490"/>
<keyword evidence="3" id="KW-1185">Reference proteome</keyword>
<reference evidence="2 3" key="1">
    <citation type="submission" date="2016-07" db="EMBL/GenBank/DDBJ databases">
        <title>Pervasive Adenine N6-methylation of Active Genes in Fungi.</title>
        <authorList>
            <consortium name="DOE Joint Genome Institute"/>
            <person name="Mondo S.J."/>
            <person name="Dannebaum R.O."/>
            <person name="Kuo R.C."/>
            <person name="Labutti K."/>
            <person name="Haridas S."/>
            <person name="Kuo A."/>
            <person name="Salamov A."/>
            <person name="Ahrendt S.R."/>
            <person name="Lipzen A."/>
            <person name="Sullivan W."/>
            <person name="Andreopoulos W.B."/>
            <person name="Clum A."/>
            <person name="Lindquist E."/>
            <person name="Daum C."/>
            <person name="Ramamoorthy G.K."/>
            <person name="Gryganskyi A."/>
            <person name="Culley D."/>
            <person name="Magnuson J.K."/>
            <person name="James T.Y."/>
            <person name="O'Malley M.A."/>
            <person name="Stajich J.E."/>
            <person name="Spatafora J.W."/>
            <person name="Visel A."/>
            <person name="Grigoriev I.V."/>
        </authorList>
    </citation>
    <scope>NUCLEOTIDE SEQUENCE [LARGE SCALE GENOMIC DNA]</scope>
    <source>
        <strain evidence="2 3">ATCC 12442</strain>
    </source>
</reference>
<sequence length="111" mass="12181">MSAQGKSALKCLFWNLACCLEHSAVLVFKQITALLLNHFATNGTRWLAGRRLFYIRLSLARTAKAAVVLLLPSGWIFGWKLGGWCSESDERVATKAANNERVAQPAGLCTT</sequence>
<dbReference type="GeneID" id="63807740"/>
<dbReference type="EMBL" id="MCFD01000010">
    <property type="protein sequence ID" value="ORX68341.1"/>
    <property type="molecule type" value="Genomic_DNA"/>
</dbReference>
<organism evidence="2 3">
    <name type="scientific">Linderina pennispora</name>
    <dbReference type="NCBI Taxonomy" id="61395"/>
    <lineage>
        <taxon>Eukaryota</taxon>
        <taxon>Fungi</taxon>
        <taxon>Fungi incertae sedis</taxon>
        <taxon>Zoopagomycota</taxon>
        <taxon>Kickxellomycotina</taxon>
        <taxon>Kickxellomycetes</taxon>
        <taxon>Kickxellales</taxon>
        <taxon>Kickxellaceae</taxon>
        <taxon>Linderina</taxon>
    </lineage>
</organism>
<evidence type="ECO:0008006" key="4">
    <source>
        <dbReference type="Google" id="ProtNLM"/>
    </source>
</evidence>